<dbReference type="RefSeq" id="WP_230040201.1">
    <property type="nucleotide sequence ID" value="NZ_JAJJMM010000001.1"/>
</dbReference>
<comment type="caution">
    <text evidence="1">The sequence shown here is derived from an EMBL/GenBank/DDBJ whole genome shotgun (WGS) entry which is preliminary data.</text>
</comment>
<reference evidence="1" key="1">
    <citation type="submission" date="2021-11" db="EMBL/GenBank/DDBJ databases">
        <title>Description of novel Flavobacterium species.</title>
        <authorList>
            <person name="Saticioglu I.B."/>
            <person name="Ay H."/>
            <person name="Altun S."/>
            <person name="Duman M."/>
        </authorList>
    </citation>
    <scope>NUCLEOTIDE SEQUENCE</scope>
    <source>
        <strain evidence="1">F-30</strain>
    </source>
</reference>
<name>A0ABS8MLH0_9FLAO</name>
<keyword evidence="2" id="KW-1185">Reference proteome</keyword>
<proteinExistence type="predicted"/>
<dbReference type="Proteomes" id="UP001430679">
    <property type="component" value="Unassembled WGS sequence"/>
</dbReference>
<organism evidence="1 2">
    <name type="scientific">Flavobacterium piscisymbiosum</name>
    <dbReference type="NCBI Taxonomy" id="2893753"/>
    <lineage>
        <taxon>Bacteria</taxon>
        <taxon>Pseudomonadati</taxon>
        <taxon>Bacteroidota</taxon>
        <taxon>Flavobacteriia</taxon>
        <taxon>Flavobacteriales</taxon>
        <taxon>Flavobacteriaceae</taxon>
        <taxon>Flavobacterium</taxon>
    </lineage>
</organism>
<sequence>MRKSIFKKAWELFRKFQMTFSQALIEAWKLAKREVLIKAYNKIPSTRSFQKKKAEAKKLWQTIETITYPWRGQFVADNTGAAAYYGAGRYSGD</sequence>
<evidence type="ECO:0000313" key="1">
    <source>
        <dbReference type="EMBL" id="MCC9066332.1"/>
    </source>
</evidence>
<gene>
    <name evidence="1" type="ORF">LNP81_25365</name>
</gene>
<protein>
    <submittedName>
        <fullName evidence="1">Uncharacterized protein</fullName>
    </submittedName>
</protein>
<accession>A0ABS8MLH0</accession>
<evidence type="ECO:0000313" key="2">
    <source>
        <dbReference type="Proteomes" id="UP001430679"/>
    </source>
</evidence>
<dbReference type="EMBL" id="JAJJMM010000001">
    <property type="protein sequence ID" value="MCC9066332.1"/>
    <property type="molecule type" value="Genomic_DNA"/>
</dbReference>